<dbReference type="Gene3D" id="1.10.443.10">
    <property type="entry name" value="Intergrase catalytic core"/>
    <property type="match status" value="1"/>
</dbReference>
<feature type="domain" description="Tyr recombinase" evidence="5">
    <location>
        <begin position="214"/>
        <end position="438"/>
    </location>
</feature>
<comment type="caution">
    <text evidence="6">The sequence shown here is derived from an EMBL/GenBank/DDBJ whole genome shotgun (WGS) entry which is preliminary data.</text>
</comment>
<evidence type="ECO:0000313" key="8">
    <source>
        <dbReference type="Proteomes" id="UP000628137"/>
    </source>
</evidence>
<keyword evidence="2" id="KW-0229">DNA integration</keyword>
<comment type="similarity">
    <text evidence="1">Belongs to the 'phage' integrase family.</text>
</comment>
<dbReference type="RefSeq" id="WP_186600965.1">
    <property type="nucleotide sequence ID" value="NZ_JABWRP020000002.1"/>
</dbReference>
<dbReference type="Pfam" id="PF00589">
    <property type="entry name" value="Phage_integrase"/>
    <property type="match status" value="1"/>
</dbReference>
<dbReference type="InterPro" id="IPR011010">
    <property type="entry name" value="DNA_brk_join_enz"/>
</dbReference>
<keyword evidence="8" id="KW-1185">Reference proteome</keyword>
<reference evidence="7" key="3">
    <citation type="submission" date="2021-06" db="EMBL/GenBank/DDBJ databases">
        <title>Updating the genus Pseudomonas: Description of 43 new species and partition of the Pseudomonas putida group.</title>
        <authorList>
            <person name="Girard L."/>
            <person name="Lood C."/>
            <person name="Vandamme P."/>
            <person name="Rokni-Zadeh H."/>
            <person name="Van Noort V."/>
            <person name="Hofte M."/>
            <person name="Lavigne R."/>
            <person name="De Mot R."/>
        </authorList>
    </citation>
    <scope>NUCLEOTIDE SEQUENCE</scope>
    <source>
        <strain evidence="7">RW4S2</strain>
    </source>
</reference>
<reference evidence="6" key="2">
    <citation type="submission" date="2020-07" db="EMBL/GenBank/DDBJ databases">
        <authorList>
            <person name="Lood C."/>
            <person name="Girard L."/>
        </authorList>
    </citation>
    <scope>NUCLEOTIDE SEQUENCE</scope>
    <source>
        <strain evidence="6">RW4S2</strain>
    </source>
</reference>
<dbReference type="EMBL" id="JABWRP020000002">
    <property type="protein sequence ID" value="MBV4540072.1"/>
    <property type="molecule type" value="Genomic_DNA"/>
</dbReference>
<proteinExistence type="inferred from homology"/>
<dbReference type="PANTHER" id="PTHR30349">
    <property type="entry name" value="PHAGE INTEGRASE-RELATED"/>
    <property type="match status" value="1"/>
</dbReference>
<dbReference type="CDD" id="cd00397">
    <property type="entry name" value="DNA_BRE_C"/>
    <property type="match status" value="1"/>
</dbReference>
<dbReference type="InterPro" id="IPR013762">
    <property type="entry name" value="Integrase-like_cat_sf"/>
</dbReference>
<dbReference type="GO" id="GO:0003677">
    <property type="term" value="F:DNA binding"/>
    <property type="evidence" value="ECO:0007669"/>
    <property type="project" value="UniProtKB-KW"/>
</dbReference>
<keyword evidence="4" id="KW-0233">DNA recombination</keyword>
<evidence type="ECO:0000256" key="3">
    <source>
        <dbReference type="ARBA" id="ARBA00023125"/>
    </source>
</evidence>
<keyword evidence="3" id="KW-0238">DNA-binding</keyword>
<sequence>MAAVVDVSISIMETFRAGRPTYRMLCADVVTSEFFDTWVFELSKRKAWNTVKAYGPAVLLFIQYIQVVADLNGGLTPLLLTEAIEGYENFLAYGSGSSVELSRSVARILGDRKMGGSSIRKQLTAVNNFIDASETFRKAILQLQESGYVGKDLVSALPAITSQYVAAPTKISIAIGNSSWLAGCIAGGAKRIRQVGLVATSKPSTMAHTDSYGGDEKVFPIDLCVRLIESATCLRDKTLWSLLAACGCRISEALTMFTSDVCIHPEKPVDNYVQIIDPNSRIKELSRFMTDVAISKLSHKGRVHPETFMIEPFASHFWVNLDLYIAEQRALEKKRHRPVSHRFLFRNLINGEGIPSSYQAVWERFNAAAKALTGESYGFHSLRHMYAYYLHNHCPNPFRPGAFGFELGVVQKLLGHSSATAVQRYARKDSHMLRASMAAMNLMRMRDGTFNVAKVQIEHLRQQIAHLEQFVNSEA</sequence>
<evidence type="ECO:0000259" key="5">
    <source>
        <dbReference type="PROSITE" id="PS51898"/>
    </source>
</evidence>
<protein>
    <submittedName>
        <fullName evidence="6">Site-specific integrase</fullName>
    </submittedName>
</protein>
<name>A0A923K3J6_9PSED</name>
<dbReference type="AlphaFoldDB" id="A0A923K3J6"/>
<dbReference type="InterPro" id="IPR002104">
    <property type="entry name" value="Integrase_catalytic"/>
</dbReference>
<dbReference type="PANTHER" id="PTHR30349:SF41">
    <property type="entry name" value="INTEGRASE_RECOMBINASE PROTEIN MJ0367-RELATED"/>
    <property type="match status" value="1"/>
</dbReference>
<evidence type="ECO:0000313" key="7">
    <source>
        <dbReference type="EMBL" id="MBV4540072.1"/>
    </source>
</evidence>
<dbReference type="EMBL" id="JABWRP010000001">
    <property type="protein sequence ID" value="MBC3469156.1"/>
    <property type="molecule type" value="Genomic_DNA"/>
</dbReference>
<reference evidence="6 8" key="1">
    <citation type="journal article" date="2020" name="Microorganisms">
        <title>Reliable Identification of Environmental Pseudomonas Isolates Using the rpoD Gene.</title>
        <authorList>
            <consortium name="The Broad Institute Genome Sequencing Platform"/>
            <person name="Girard L."/>
            <person name="Lood C."/>
            <person name="Rokni-Zadeh H."/>
            <person name="van Noort V."/>
            <person name="Lavigne R."/>
            <person name="De Mot R."/>
        </authorList>
    </citation>
    <scope>NUCLEOTIDE SEQUENCE</scope>
    <source>
        <strain evidence="6 8">RW4S2</strain>
    </source>
</reference>
<dbReference type="Proteomes" id="UP000628137">
    <property type="component" value="Unassembled WGS sequence"/>
</dbReference>
<evidence type="ECO:0000256" key="4">
    <source>
        <dbReference type="ARBA" id="ARBA00023172"/>
    </source>
</evidence>
<dbReference type="PROSITE" id="PS51898">
    <property type="entry name" value="TYR_RECOMBINASE"/>
    <property type="match status" value="1"/>
</dbReference>
<dbReference type="GO" id="GO:0015074">
    <property type="term" value="P:DNA integration"/>
    <property type="evidence" value="ECO:0007669"/>
    <property type="project" value="UniProtKB-KW"/>
</dbReference>
<dbReference type="GO" id="GO:0006310">
    <property type="term" value="P:DNA recombination"/>
    <property type="evidence" value="ECO:0007669"/>
    <property type="project" value="UniProtKB-KW"/>
</dbReference>
<organism evidence="6">
    <name type="scientific">Pseudomonas vlassakiae</name>
    <dbReference type="NCBI Taxonomy" id="485888"/>
    <lineage>
        <taxon>Bacteria</taxon>
        <taxon>Pseudomonadati</taxon>
        <taxon>Pseudomonadota</taxon>
        <taxon>Gammaproteobacteria</taxon>
        <taxon>Pseudomonadales</taxon>
        <taxon>Pseudomonadaceae</taxon>
        <taxon>Pseudomonas</taxon>
    </lineage>
</organism>
<evidence type="ECO:0000313" key="6">
    <source>
        <dbReference type="EMBL" id="MBC3469156.1"/>
    </source>
</evidence>
<accession>A0A923K3J6</accession>
<evidence type="ECO:0000256" key="2">
    <source>
        <dbReference type="ARBA" id="ARBA00022908"/>
    </source>
</evidence>
<gene>
    <name evidence="7" type="ORF">HU738_003330</name>
    <name evidence="6" type="ORF">HU738_01165</name>
</gene>
<evidence type="ECO:0000256" key="1">
    <source>
        <dbReference type="ARBA" id="ARBA00008857"/>
    </source>
</evidence>
<dbReference type="SUPFAM" id="SSF56349">
    <property type="entry name" value="DNA breaking-rejoining enzymes"/>
    <property type="match status" value="1"/>
</dbReference>
<dbReference type="InterPro" id="IPR050090">
    <property type="entry name" value="Tyrosine_recombinase_XerCD"/>
</dbReference>